<dbReference type="Pfam" id="PF01872">
    <property type="entry name" value="RibD_C"/>
    <property type="match status" value="1"/>
</dbReference>
<gene>
    <name evidence="2" type="ORF">GE300_17755</name>
</gene>
<dbReference type="Proteomes" id="UP000474957">
    <property type="component" value="Unassembled WGS sequence"/>
</dbReference>
<keyword evidence="3" id="KW-1185">Reference proteome</keyword>
<dbReference type="SUPFAM" id="SSF53597">
    <property type="entry name" value="Dihydrofolate reductase-like"/>
    <property type="match status" value="1"/>
</dbReference>
<dbReference type="AlphaFoldDB" id="A0A6L5Z544"/>
<protein>
    <submittedName>
        <fullName evidence="2">Riboflavin biosynthesis protein RibD</fullName>
    </submittedName>
</protein>
<accession>A0A6L5Z544</accession>
<feature type="domain" description="Bacterial bifunctional deaminase-reductase C-terminal" evidence="1">
    <location>
        <begin position="4"/>
        <end position="158"/>
    </location>
</feature>
<dbReference type="EMBL" id="WIND01000019">
    <property type="protein sequence ID" value="MSU91429.1"/>
    <property type="molecule type" value="Genomic_DNA"/>
</dbReference>
<comment type="caution">
    <text evidence="2">The sequence shown here is derived from an EMBL/GenBank/DDBJ whole genome shotgun (WGS) entry which is preliminary data.</text>
</comment>
<dbReference type="InterPro" id="IPR024072">
    <property type="entry name" value="DHFR-like_dom_sf"/>
</dbReference>
<proteinExistence type="predicted"/>
<dbReference type="InterPro" id="IPR002734">
    <property type="entry name" value="RibDG_C"/>
</dbReference>
<sequence>MSSVLLDAGMSLDGFWADADGTSVFPVAEMREAGLIAPLVLRTGAVVMSRTSFDMADDPDWFADNYEYQVPIFVIGGAPPARPPRENGRISFDFAMTFKSALAAARKACGGRDVMIIGEACAAQAAMASGEVDEIYLRIVPRVMGRGIPLFDGSAPDRGYLRSSVTLTEEAIHIHLRARR</sequence>
<name>A0A6L5Z544_9RHOB</name>
<organism evidence="2 3">
    <name type="scientific">Halovulum marinum</name>
    <dbReference type="NCBI Taxonomy" id="2662447"/>
    <lineage>
        <taxon>Bacteria</taxon>
        <taxon>Pseudomonadati</taxon>
        <taxon>Pseudomonadota</taxon>
        <taxon>Alphaproteobacteria</taxon>
        <taxon>Rhodobacterales</taxon>
        <taxon>Paracoccaceae</taxon>
        <taxon>Halovulum</taxon>
    </lineage>
</organism>
<dbReference type="Gene3D" id="3.40.430.10">
    <property type="entry name" value="Dihydrofolate Reductase, subunit A"/>
    <property type="match status" value="1"/>
</dbReference>
<evidence type="ECO:0000313" key="3">
    <source>
        <dbReference type="Proteomes" id="UP000474957"/>
    </source>
</evidence>
<dbReference type="GO" id="GO:0009231">
    <property type="term" value="P:riboflavin biosynthetic process"/>
    <property type="evidence" value="ECO:0007669"/>
    <property type="project" value="InterPro"/>
</dbReference>
<dbReference type="RefSeq" id="WP_154448574.1">
    <property type="nucleotide sequence ID" value="NZ_WIND01000019.1"/>
</dbReference>
<reference evidence="2 3" key="1">
    <citation type="submission" date="2019-10" db="EMBL/GenBank/DDBJ databases">
        <title>Cognatihalovulum marinum gen. nov. sp. nov., a new member of the family Rhodobacteraceae isolated from deep seawater of the Northwest Indian Ocean.</title>
        <authorList>
            <person name="Ruan C."/>
            <person name="Wang J."/>
            <person name="Zheng X."/>
            <person name="Song L."/>
            <person name="Zhu Y."/>
            <person name="Huang Y."/>
            <person name="Lu Z."/>
            <person name="Du W."/>
            <person name="Huang L."/>
            <person name="Dai X."/>
        </authorList>
    </citation>
    <scope>NUCLEOTIDE SEQUENCE [LARGE SCALE GENOMIC DNA]</scope>
    <source>
        <strain evidence="2 3">2CG4</strain>
    </source>
</reference>
<evidence type="ECO:0000259" key="1">
    <source>
        <dbReference type="Pfam" id="PF01872"/>
    </source>
</evidence>
<evidence type="ECO:0000313" key="2">
    <source>
        <dbReference type="EMBL" id="MSU91429.1"/>
    </source>
</evidence>
<dbReference type="GO" id="GO:0008703">
    <property type="term" value="F:5-amino-6-(5-phosphoribosylamino)uracil reductase activity"/>
    <property type="evidence" value="ECO:0007669"/>
    <property type="project" value="InterPro"/>
</dbReference>